<dbReference type="PANTHER" id="PTHR10954:SF7">
    <property type="entry name" value="RIBONUCLEASE H2 SUBUNIT A"/>
    <property type="match status" value="1"/>
</dbReference>
<dbReference type="CDD" id="cd07181">
    <property type="entry name" value="RNase_HII_eukaryota_like"/>
    <property type="match status" value="1"/>
</dbReference>
<gene>
    <name evidence="12" type="ORF">SEPMUDRAFT_154171</name>
</gene>
<evidence type="ECO:0000256" key="2">
    <source>
        <dbReference type="ARBA" id="ARBA00001946"/>
    </source>
</evidence>
<feature type="compositionally biased region" description="Acidic residues" evidence="10">
    <location>
        <begin position="349"/>
        <end position="359"/>
    </location>
</feature>
<dbReference type="GeneID" id="27904686"/>
<name>M3B680_SPHMS</name>
<keyword evidence="13" id="KW-1185">Reference proteome</keyword>
<dbReference type="Gene3D" id="3.30.420.10">
    <property type="entry name" value="Ribonuclease H-like superfamily/Ribonuclease H"/>
    <property type="match status" value="1"/>
</dbReference>
<dbReference type="GO" id="GO:0003723">
    <property type="term" value="F:RNA binding"/>
    <property type="evidence" value="ECO:0007669"/>
    <property type="project" value="UniProtKB-UniRule"/>
</dbReference>
<comment type="cofactor">
    <cofactor evidence="8">
        <name>Mn(2+)</name>
        <dbReference type="ChEBI" id="CHEBI:29035"/>
    </cofactor>
    <cofactor evidence="8">
        <name>Mg(2+)</name>
        <dbReference type="ChEBI" id="CHEBI:18420"/>
    </cofactor>
    <text evidence="8">Manganese or magnesium. Binds 1 divalent metal ion per monomer in the absence of substrate. May bind a second metal ion after substrate binding.</text>
</comment>
<comment type="similarity">
    <text evidence="3">Belongs to the RNase HII family. Eukaryotic subfamily.</text>
</comment>
<dbReference type="FunFam" id="3.30.420.10:FF:000016">
    <property type="entry name" value="Ribonuclease"/>
    <property type="match status" value="1"/>
</dbReference>
<dbReference type="NCBIfam" id="TIGR00729">
    <property type="entry name" value="ribonuclease HII"/>
    <property type="match status" value="1"/>
</dbReference>
<keyword evidence="5 8" id="KW-0479">Metal-binding</keyword>
<feature type="region of interest" description="Disordered" evidence="10">
    <location>
        <begin position="335"/>
        <end position="359"/>
    </location>
</feature>
<comment type="catalytic activity">
    <reaction evidence="1 8 9">
        <text>Endonucleolytic cleavage to 5'-phosphomonoester.</text>
        <dbReference type="EC" id="3.1.26.4"/>
    </reaction>
</comment>
<dbReference type="InterPro" id="IPR004649">
    <property type="entry name" value="RNase_H2_suA"/>
</dbReference>
<dbReference type="EMBL" id="KB456261">
    <property type="protein sequence ID" value="EMF15312.1"/>
    <property type="molecule type" value="Genomic_DNA"/>
</dbReference>
<dbReference type="Pfam" id="PF01351">
    <property type="entry name" value="RNase_HII"/>
    <property type="match status" value="1"/>
</dbReference>
<organism evidence="12 13">
    <name type="scientific">Sphaerulina musiva (strain SO2202)</name>
    <name type="common">Poplar stem canker fungus</name>
    <name type="synonym">Septoria musiva</name>
    <dbReference type="NCBI Taxonomy" id="692275"/>
    <lineage>
        <taxon>Eukaryota</taxon>
        <taxon>Fungi</taxon>
        <taxon>Dikarya</taxon>
        <taxon>Ascomycota</taxon>
        <taxon>Pezizomycotina</taxon>
        <taxon>Dothideomycetes</taxon>
        <taxon>Dothideomycetidae</taxon>
        <taxon>Mycosphaerellales</taxon>
        <taxon>Mycosphaerellaceae</taxon>
        <taxon>Sphaerulina</taxon>
    </lineage>
</organism>
<dbReference type="GO" id="GO:0046872">
    <property type="term" value="F:metal ion binding"/>
    <property type="evidence" value="ECO:0007669"/>
    <property type="project" value="UniProtKB-KW"/>
</dbReference>
<dbReference type="InterPro" id="IPR036397">
    <property type="entry name" value="RNaseH_sf"/>
</dbReference>
<feature type="binding site" evidence="8">
    <location>
        <position position="196"/>
    </location>
    <ligand>
        <name>a divalent metal cation</name>
        <dbReference type="ChEBI" id="CHEBI:60240"/>
    </ligand>
</feature>
<dbReference type="Gene3D" id="1.10.10.460">
    <property type="entry name" value="Ribonuclease hii. Domain 2"/>
    <property type="match status" value="1"/>
</dbReference>
<dbReference type="RefSeq" id="XP_016763433.1">
    <property type="nucleotide sequence ID" value="XM_016907549.1"/>
</dbReference>
<dbReference type="InterPro" id="IPR024567">
    <property type="entry name" value="RNase_HII/HIII_dom"/>
</dbReference>
<feature type="binding site" evidence="8">
    <location>
        <position position="65"/>
    </location>
    <ligand>
        <name>a divalent metal cation</name>
        <dbReference type="ChEBI" id="CHEBI:60240"/>
    </ligand>
</feature>
<dbReference type="OrthoDB" id="7462577at2759"/>
<evidence type="ECO:0000256" key="9">
    <source>
        <dbReference type="RuleBase" id="RU003515"/>
    </source>
</evidence>
<dbReference type="STRING" id="692275.M3B680"/>
<evidence type="ECO:0000256" key="5">
    <source>
        <dbReference type="ARBA" id="ARBA00022723"/>
    </source>
</evidence>
<accession>M3B680</accession>
<reference evidence="12 13" key="1">
    <citation type="journal article" date="2012" name="PLoS Pathog.">
        <title>Diverse lifestyles and strategies of plant pathogenesis encoded in the genomes of eighteen Dothideomycetes fungi.</title>
        <authorList>
            <person name="Ohm R.A."/>
            <person name="Feau N."/>
            <person name="Henrissat B."/>
            <person name="Schoch C.L."/>
            <person name="Horwitz B.A."/>
            <person name="Barry K.W."/>
            <person name="Condon B.J."/>
            <person name="Copeland A.C."/>
            <person name="Dhillon B."/>
            <person name="Glaser F."/>
            <person name="Hesse C.N."/>
            <person name="Kosti I."/>
            <person name="LaButti K."/>
            <person name="Lindquist E.A."/>
            <person name="Lucas S."/>
            <person name="Salamov A.A."/>
            <person name="Bradshaw R.E."/>
            <person name="Ciuffetti L."/>
            <person name="Hamelin R.C."/>
            <person name="Kema G.H.J."/>
            <person name="Lawrence C."/>
            <person name="Scott J.A."/>
            <person name="Spatafora J.W."/>
            <person name="Turgeon B.G."/>
            <person name="de Wit P.J.G.M."/>
            <person name="Zhong S."/>
            <person name="Goodwin S.B."/>
            <person name="Grigoriev I.V."/>
        </authorList>
    </citation>
    <scope>NUCLEOTIDE SEQUENCE [LARGE SCALE GENOMIC DNA]</scope>
    <source>
        <strain evidence="12 13">SO2202</strain>
    </source>
</reference>
<feature type="binding site" evidence="8">
    <location>
        <position position="66"/>
    </location>
    <ligand>
        <name>a divalent metal cation</name>
        <dbReference type="ChEBI" id="CHEBI:60240"/>
    </ligand>
</feature>
<dbReference type="GO" id="GO:0032299">
    <property type="term" value="C:ribonuclease H2 complex"/>
    <property type="evidence" value="ECO:0007669"/>
    <property type="project" value="TreeGrafter"/>
</dbReference>
<keyword evidence="4 8" id="KW-0540">Nuclease</keyword>
<dbReference type="FunFam" id="1.10.10.460:FF:000001">
    <property type="entry name" value="Ribonuclease"/>
    <property type="match status" value="1"/>
</dbReference>
<dbReference type="HOGENOM" id="CLU_036532_0_0_1"/>
<evidence type="ECO:0000259" key="11">
    <source>
        <dbReference type="PROSITE" id="PS51975"/>
    </source>
</evidence>
<feature type="domain" description="RNase H type-2" evidence="11">
    <location>
        <begin position="59"/>
        <end position="320"/>
    </location>
</feature>
<dbReference type="InterPro" id="IPR001352">
    <property type="entry name" value="RNase_HII/HIII"/>
</dbReference>
<evidence type="ECO:0000256" key="4">
    <source>
        <dbReference type="ARBA" id="ARBA00022722"/>
    </source>
</evidence>
<evidence type="ECO:0000313" key="13">
    <source>
        <dbReference type="Proteomes" id="UP000016931"/>
    </source>
</evidence>
<dbReference type="Proteomes" id="UP000016931">
    <property type="component" value="Unassembled WGS sequence"/>
</dbReference>
<comment type="function">
    <text evidence="9">Endonuclease that specifically degrades the RNA of RNA-DNA hybrids.</text>
</comment>
<dbReference type="EC" id="3.1.26.4" evidence="9"/>
<proteinExistence type="inferred from homology"/>
<evidence type="ECO:0000256" key="10">
    <source>
        <dbReference type="SAM" id="MobiDB-lite"/>
    </source>
</evidence>
<dbReference type="OMA" id="REECRFF"/>
<evidence type="ECO:0000256" key="8">
    <source>
        <dbReference type="PROSITE-ProRule" id="PRU01319"/>
    </source>
</evidence>
<dbReference type="GO" id="GO:0004523">
    <property type="term" value="F:RNA-DNA hybrid ribonuclease activity"/>
    <property type="evidence" value="ECO:0007669"/>
    <property type="project" value="UniProtKB-UniRule"/>
</dbReference>
<dbReference type="PROSITE" id="PS51975">
    <property type="entry name" value="RNASE_H_2"/>
    <property type="match status" value="1"/>
</dbReference>
<sequence length="374" mass="41925">MNETMEEDQPDHTPDVLQETPPAEVFIAPSIHHDKVLAGESYTHHSAIPQAIREDMTTECVLGIDEAGRGPVLGPMVYGLFYLPTTFHHTLLTQTYKFNDSKLLTPTFRSHLMQQICSPETPLYTHCGWAIRSLSAQDISSSMLRPTHTPFTSTSGAINATPQISNLNNQAIEATITLIHQILYDLKINIQHIYIDTIGKPEIYQAKLEKIFPAVKITVAKKADSLFPCVSAASVCAKVTRDAALEVLYMKSAEEEERRRRNDSAEVKTTTTTMAWGSGYPSDVRCANWLKNNMDPVFGWGNECRFSWGTAKELLEVRGAPCRVDWPEADDAEENDNMKLTGYFTGANDGDDDDLEKEDELGNWYGRRVTEEVF</sequence>
<evidence type="ECO:0000256" key="7">
    <source>
        <dbReference type="ARBA" id="ARBA00022801"/>
    </source>
</evidence>
<evidence type="ECO:0000256" key="3">
    <source>
        <dbReference type="ARBA" id="ARBA00007058"/>
    </source>
</evidence>
<dbReference type="GO" id="GO:0006298">
    <property type="term" value="P:mismatch repair"/>
    <property type="evidence" value="ECO:0007669"/>
    <property type="project" value="TreeGrafter"/>
</dbReference>
<comment type="cofactor">
    <cofactor evidence="2">
        <name>Mg(2+)</name>
        <dbReference type="ChEBI" id="CHEBI:18420"/>
    </cofactor>
</comment>
<dbReference type="eggNOG" id="KOG2299">
    <property type="taxonomic scope" value="Eukaryota"/>
</dbReference>
<keyword evidence="6 8" id="KW-0255">Endonuclease</keyword>
<evidence type="ECO:0000256" key="1">
    <source>
        <dbReference type="ARBA" id="ARBA00000077"/>
    </source>
</evidence>
<dbReference type="GO" id="GO:0043137">
    <property type="term" value="P:DNA replication, removal of RNA primer"/>
    <property type="evidence" value="ECO:0007669"/>
    <property type="project" value="TreeGrafter"/>
</dbReference>
<dbReference type="PANTHER" id="PTHR10954">
    <property type="entry name" value="RIBONUCLEASE H2 SUBUNIT A"/>
    <property type="match status" value="1"/>
</dbReference>
<dbReference type="AlphaFoldDB" id="M3B680"/>
<evidence type="ECO:0000313" key="12">
    <source>
        <dbReference type="EMBL" id="EMF15312.1"/>
    </source>
</evidence>
<evidence type="ECO:0000256" key="6">
    <source>
        <dbReference type="ARBA" id="ARBA00022759"/>
    </source>
</evidence>
<dbReference type="InterPro" id="IPR023160">
    <property type="entry name" value="RNase_HII_hlx-loop-hlx_cap_dom"/>
</dbReference>
<dbReference type="InterPro" id="IPR012337">
    <property type="entry name" value="RNaseH-like_sf"/>
</dbReference>
<protein>
    <recommendedName>
        <fullName evidence="9">Ribonuclease</fullName>
        <ecNumber evidence="9">3.1.26.4</ecNumber>
    </recommendedName>
</protein>
<dbReference type="SUPFAM" id="SSF53098">
    <property type="entry name" value="Ribonuclease H-like"/>
    <property type="match status" value="1"/>
</dbReference>
<keyword evidence="7 8" id="KW-0378">Hydrolase</keyword>